<sequence length="110" mass="12092">MARKLQGGMAQDAPCAQHPLSLVVGMHCLGRQPSQKPSVNFLCLLHSTIKVLRASPLLGMSKPQTPMQLLHYNALGTPVLTHSSGEAIPPYAHSFAQMEQLRDAFRRHIK</sequence>
<evidence type="ECO:0000313" key="1">
    <source>
        <dbReference type="EMBL" id="RMZ73112.1"/>
    </source>
</evidence>
<accession>A0A3M7MF90</accession>
<dbReference type="AlphaFoldDB" id="A0A3M7MF90"/>
<reference evidence="1 2" key="1">
    <citation type="journal article" date="2014" name="PLoS ONE">
        <title>De novo Genome Assembly of the Fungal Plant Pathogen Pyrenophora semeniperda.</title>
        <authorList>
            <person name="Soliai M.M."/>
            <person name="Meyer S.E."/>
            <person name="Udall J.A."/>
            <person name="Elzinga D.E."/>
            <person name="Hermansen R.A."/>
            <person name="Bodily P.M."/>
            <person name="Hart A.A."/>
            <person name="Coleman C.E."/>
        </authorList>
    </citation>
    <scope>NUCLEOTIDE SEQUENCE [LARGE SCALE GENOMIC DNA]</scope>
    <source>
        <strain evidence="1 2">CCB06</strain>
        <tissue evidence="1">Mycelium</tissue>
    </source>
</reference>
<dbReference type="Proteomes" id="UP000265663">
    <property type="component" value="Unassembled WGS sequence"/>
</dbReference>
<dbReference type="EMBL" id="KE747838">
    <property type="protein sequence ID" value="RMZ73112.1"/>
    <property type="molecule type" value="Genomic_DNA"/>
</dbReference>
<protein>
    <submittedName>
        <fullName evidence="1">Kinesin light chain</fullName>
    </submittedName>
</protein>
<organism evidence="1 2">
    <name type="scientific">Pyrenophora seminiperda CCB06</name>
    <dbReference type="NCBI Taxonomy" id="1302712"/>
    <lineage>
        <taxon>Eukaryota</taxon>
        <taxon>Fungi</taxon>
        <taxon>Dikarya</taxon>
        <taxon>Ascomycota</taxon>
        <taxon>Pezizomycotina</taxon>
        <taxon>Dothideomycetes</taxon>
        <taxon>Pleosporomycetidae</taxon>
        <taxon>Pleosporales</taxon>
        <taxon>Pleosporineae</taxon>
        <taxon>Pleosporaceae</taxon>
        <taxon>Pyrenophora</taxon>
    </lineage>
</organism>
<proteinExistence type="predicted"/>
<evidence type="ECO:0000313" key="2">
    <source>
        <dbReference type="Proteomes" id="UP000265663"/>
    </source>
</evidence>
<keyword evidence="2" id="KW-1185">Reference proteome</keyword>
<name>A0A3M7MF90_9PLEO</name>
<gene>
    <name evidence="1" type="ORF">GMOD_00009628</name>
</gene>